<keyword evidence="10 12" id="KW-0594">Phospholipid biosynthesis</keyword>
<dbReference type="RefSeq" id="WP_160202195.1">
    <property type="nucleotide sequence ID" value="NZ_QXWK01000017.1"/>
</dbReference>
<feature type="active site" evidence="12">
    <location>
        <position position="407"/>
    </location>
</feature>
<dbReference type="Gene3D" id="3.30.870.10">
    <property type="entry name" value="Endonuclease Chain A"/>
    <property type="match status" value="2"/>
</dbReference>
<evidence type="ECO:0000259" key="14">
    <source>
        <dbReference type="PROSITE" id="PS50035"/>
    </source>
</evidence>
<dbReference type="GO" id="GO:0032049">
    <property type="term" value="P:cardiolipin biosynthetic process"/>
    <property type="evidence" value="ECO:0007669"/>
    <property type="project" value="UniProtKB-UniRule"/>
</dbReference>
<evidence type="ECO:0000256" key="10">
    <source>
        <dbReference type="ARBA" id="ARBA00023209"/>
    </source>
</evidence>
<dbReference type="PROSITE" id="PS50035">
    <property type="entry name" value="PLD"/>
    <property type="match status" value="2"/>
</dbReference>
<keyword evidence="8 12" id="KW-0443">Lipid metabolism</keyword>
<dbReference type="Pfam" id="PF13396">
    <property type="entry name" value="PLDc_N"/>
    <property type="match status" value="1"/>
</dbReference>
<evidence type="ECO:0000313" key="15">
    <source>
        <dbReference type="EMBL" id="NBH61910.1"/>
    </source>
</evidence>
<feature type="domain" description="PLD phosphodiesterase" evidence="14">
    <location>
        <begin position="223"/>
        <end position="250"/>
    </location>
</feature>
<dbReference type="SUPFAM" id="SSF56024">
    <property type="entry name" value="Phospholipase D/nuclease"/>
    <property type="match status" value="2"/>
</dbReference>
<evidence type="ECO:0000256" key="13">
    <source>
        <dbReference type="NCBIfam" id="TIGR04265"/>
    </source>
</evidence>
<keyword evidence="9 12" id="KW-0472">Membrane</keyword>
<feature type="active site" evidence="12">
    <location>
        <position position="230"/>
    </location>
</feature>
<dbReference type="InterPro" id="IPR027379">
    <property type="entry name" value="CLS_N"/>
</dbReference>
<evidence type="ECO:0000256" key="9">
    <source>
        <dbReference type="ARBA" id="ARBA00023136"/>
    </source>
</evidence>
<dbReference type="NCBIfam" id="TIGR04265">
    <property type="entry name" value="bac_cardiolipin"/>
    <property type="match status" value="1"/>
</dbReference>
<evidence type="ECO:0000256" key="8">
    <source>
        <dbReference type="ARBA" id="ARBA00023098"/>
    </source>
</evidence>
<keyword evidence="11 12" id="KW-1208">Phospholipid metabolism</keyword>
<dbReference type="GO" id="GO:0005886">
    <property type="term" value="C:plasma membrane"/>
    <property type="evidence" value="ECO:0007669"/>
    <property type="project" value="UniProtKB-SubCell"/>
</dbReference>
<dbReference type="EC" id="2.7.8.-" evidence="12 13"/>
<feature type="active site" evidence="12">
    <location>
        <position position="228"/>
    </location>
</feature>
<evidence type="ECO:0000256" key="3">
    <source>
        <dbReference type="ARBA" id="ARBA00022516"/>
    </source>
</evidence>
<name>A0A845QIF1_9FIRM</name>
<dbReference type="HAMAP" id="MF_01916">
    <property type="entry name" value="Cardiolipin_synth_Cls"/>
    <property type="match status" value="1"/>
</dbReference>
<feature type="active site" evidence="12">
    <location>
        <position position="412"/>
    </location>
</feature>
<organism evidence="15 16">
    <name type="scientific">Anaerotruncus colihominis</name>
    <dbReference type="NCBI Taxonomy" id="169435"/>
    <lineage>
        <taxon>Bacteria</taxon>
        <taxon>Bacillati</taxon>
        <taxon>Bacillota</taxon>
        <taxon>Clostridia</taxon>
        <taxon>Eubacteriales</taxon>
        <taxon>Oscillospiraceae</taxon>
        <taxon>Anaerotruncus</taxon>
    </lineage>
</organism>
<dbReference type="InterPro" id="IPR022924">
    <property type="entry name" value="Cardiolipin_synthase"/>
</dbReference>
<evidence type="ECO:0000256" key="4">
    <source>
        <dbReference type="ARBA" id="ARBA00022679"/>
    </source>
</evidence>
<feature type="domain" description="PLD phosphodiesterase" evidence="14">
    <location>
        <begin position="400"/>
        <end position="427"/>
    </location>
</feature>
<evidence type="ECO:0000256" key="7">
    <source>
        <dbReference type="ARBA" id="ARBA00022989"/>
    </source>
</evidence>
<comment type="similarity">
    <text evidence="12">Belongs to the phospholipase D family. Cardiolipin synthase subfamily.</text>
</comment>
<reference evidence="15 16" key="1">
    <citation type="submission" date="2018-08" db="EMBL/GenBank/DDBJ databases">
        <title>Murine metabolic-syndrome-specific gut microbial biobank.</title>
        <authorList>
            <person name="Liu C."/>
        </authorList>
    </citation>
    <scope>NUCLEOTIDE SEQUENCE [LARGE SCALE GENOMIC DNA]</scope>
    <source>
        <strain evidence="15 16">28</strain>
    </source>
</reference>
<dbReference type="CDD" id="cd09112">
    <property type="entry name" value="PLDc_CLS_2"/>
    <property type="match status" value="1"/>
</dbReference>
<keyword evidence="4 12" id="KW-0808">Transferase</keyword>
<evidence type="ECO:0000256" key="5">
    <source>
        <dbReference type="ARBA" id="ARBA00022692"/>
    </source>
</evidence>
<dbReference type="Pfam" id="PF13091">
    <property type="entry name" value="PLDc_2"/>
    <property type="match status" value="2"/>
</dbReference>
<comment type="catalytic activity">
    <reaction evidence="12">
        <text>2 a 1,2-diacyl-sn-glycero-3-phospho-(1'-sn-glycerol) = a cardiolipin + glycerol</text>
        <dbReference type="Rhea" id="RHEA:31451"/>
        <dbReference type="ChEBI" id="CHEBI:17754"/>
        <dbReference type="ChEBI" id="CHEBI:62237"/>
        <dbReference type="ChEBI" id="CHEBI:64716"/>
    </reaction>
</comment>
<dbReference type="PANTHER" id="PTHR21248:SF22">
    <property type="entry name" value="PHOSPHOLIPASE D"/>
    <property type="match status" value="1"/>
</dbReference>
<dbReference type="InterPro" id="IPR030874">
    <property type="entry name" value="Cardiolipin_synth_Firmi"/>
</dbReference>
<protein>
    <recommendedName>
        <fullName evidence="12 13">Cardiolipin synthase</fullName>
        <shortName evidence="12">CL synthase</shortName>
        <ecNumber evidence="12 13">2.7.8.-</ecNumber>
    </recommendedName>
</protein>
<keyword evidence="6" id="KW-0677">Repeat</keyword>
<dbReference type="InterPro" id="IPR001736">
    <property type="entry name" value="PLipase_D/transphosphatidylase"/>
</dbReference>
<evidence type="ECO:0000256" key="6">
    <source>
        <dbReference type="ARBA" id="ARBA00022737"/>
    </source>
</evidence>
<keyword evidence="16" id="KW-1185">Reference proteome</keyword>
<accession>A0A845QIF1</accession>
<dbReference type="FunFam" id="3.30.870.10:FF:000014">
    <property type="entry name" value="Cardiolipin synthase"/>
    <property type="match status" value="1"/>
</dbReference>
<dbReference type="CDD" id="cd09110">
    <property type="entry name" value="PLDc_CLS_1"/>
    <property type="match status" value="1"/>
</dbReference>
<keyword evidence="5 12" id="KW-0812">Transmembrane</keyword>
<dbReference type="SMART" id="SM00155">
    <property type="entry name" value="PLDc"/>
    <property type="match status" value="2"/>
</dbReference>
<sequence length="487" mass="56382">MTYFISLFTDSNWSAFIYSINLIIALTIIFLERKNPAASLAWILVLFVLPIFGIFLYMMLSQNISRHKISRLSEREMLTMGEEMQGQIADMDSGDFVFSKEEAARWKHMIKLNQVYGNAFLTQNNQVELLVDGKEMFENLLHDINCATKTINVMYYIIKDDKVGKRLLEALTKKAKEGVEVRLLMDALGSRFINDWRLSEFLEAGGKTAYFFKPKLKYLYFEMNYRNHRKIVVIDSEIGYTGGFNIAKEYLGQKRKFGYWRDTHIRLQGGAVQDLNARFIMDWRFASKEQMELDEAYLGAPKDAGTSPVQIVSSGPDSVREEIKRSMMKMITYAQKSVYLQTPYFIPDPSMLESLKMAAQSGVDVRIMIPCMPDHMFVYWATYAYCGELLRSGARVFIYDNGFLHAKTLVVDGEISTVGSANFDRRSFRLNFESNAFVYDKTFGEKMDRQFMIDMEHGHELTRKDYNNRKTAVKFKEAISRLLSDIL</sequence>
<keyword evidence="2 12" id="KW-1003">Cell membrane</keyword>
<keyword evidence="7 12" id="KW-1133">Transmembrane helix</keyword>
<evidence type="ECO:0000256" key="1">
    <source>
        <dbReference type="ARBA" id="ARBA00004651"/>
    </source>
</evidence>
<evidence type="ECO:0000313" key="16">
    <source>
        <dbReference type="Proteomes" id="UP000446866"/>
    </source>
</evidence>
<feature type="transmembrane region" description="Helical" evidence="12">
    <location>
        <begin position="12"/>
        <end position="31"/>
    </location>
</feature>
<comment type="caution">
    <text evidence="15">The sequence shown here is derived from an EMBL/GenBank/DDBJ whole genome shotgun (WGS) entry which is preliminary data.</text>
</comment>
<dbReference type="GO" id="GO:0008808">
    <property type="term" value="F:cardiolipin synthase activity"/>
    <property type="evidence" value="ECO:0007669"/>
    <property type="project" value="UniProtKB-UniRule"/>
</dbReference>
<evidence type="ECO:0000256" key="11">
    <source>
        <dbReference type="ARBA" id="ARBA00023264"/>
    </source>
</evidence>
<evidence type="ECO:0000256" key="12">
    <source>
        <dbReference type="HAMAP-Rule" id="MF_01916"/>
    </source>
</evidence>
<gene>
    <name evidence="15" type="primary">cls</name>
    <name evidence="15" type="ORF">D0435_09625</name>
</gene>
<comment type="subcellular location">
    <subcellularLocation>
        <location evidence="1 12">Cell membrane</location>
        <topology evidence="1 12">Multi-pass membrane protein</topology>
    </subcellularLocation>
</comment>
<feature type="active site" evidence="12">
    <location>
        <position position="235"/>
    </location>
</feature>
<dbReference type="PANTHER" id="PTHR21248">
    <property type="entry name" value="CARDIOLIPIN SYNTHASE"/>
    <property type="match status" value="1"/>
</dbReference>
<evidence type="ECO:0000256" key="2">
    <source>
        <dbReference type="ARBA" id="ARBA00022475"/>
    </source>
</evidence>
<dbReference type="AlphaFoldDB" id="A0A845QIF1"/>
<comment type="function">
    <text evidence="12">Catalyzes the reversible phosphatidyl group transfer from one phosphatidylglycerol molecule to another to form cardiolipin (CL) (diphosphatidylglycerol) and glycerol.</text>
</comment>
<proteinExistence type="inferred from homology"/>
<feature type="active site" evidence="12">
    <location>
        <position position="405"/>
    </location>
</feature>
<feature type="transmembrane region" description="Helical" evidence="12">
    <location>
        <begin position="38"/>
        <end position="60"/>
    </location>
</feature>
<dbReference type="InterPro" id="IPR025202">
    <property type="entry name" value="PLD-like_dom"/>
</dbReference>
<dbReference type="EMBL" id="QXWK01000017">
    <property type="protein sequence ID" value="NBH61910.1"/>
    <property type="molecule type" value="Genomic_DNA"/>
</dbReference>
<keyword evidence="3 12" id="KW-0444">Lipid biosynthesis</keyword>
<dbReference type="Proteomes" id="UP000446866">
    <property type="component" value="Unassembled WGS sequence"/>
</dbReference>